<evidence type="ECO:0000256" key="11">
    <source>
        <dbReference type="SAM" id="SignalP"/>
    </source>
</evidence>
<keyword evidence="7 8" id="KW-0998">Cell outer membrane</keyword>
<dbReference type="InterPro" id="IPR036942">
    <property type="entry name" value="Beta-barrel_TonB_sf"/>
</dbReference>
<accession>A0A7X0JDJ2</accession>
<sequence>MRSWLMMAALGAGCSLPTMALAQAAGSTPYAQTPPTDQAPAADTTAGPSDAAPADAPQAPATVAGEPAVGGDIVVTGIRASLSSSAQVKRNANQIVDSITAVDVGKFPDANIAESLQRITGVAIDRSGGEGQFITVRGLGPEFNTVLVNGRVMATDNAGREFSFDVLSSNMIQRTDVFKSPVPELQEGGIGATVNIITARPLEGRSGLHAAAQIGGIYDRSREKVTPDLAGTVSYANPDKTFGVLLAGSYTKRKSQTDQIAIDGWINGRPDIVQTIGGVPTLITGSDPRYPVTGNANLPQSVYYQRAQEERERINVSGAVQFRPTDNLEITVDGIYSRFNISGVTRRLDNFMAAPYFEPTFDGNNTATSLTMLGRDFIAQNPQFLAANPGLTNNGVNAKVDHVYNTTNRKSDSYQIGGNIKWNPTDNVELRFDASTTGANRTSPNAYLVYGALLPYSYQFSLDGGKGIPAISYDNNVINNPDLMRLHYMGIDANRTRDRGSEYHFDTKWTVDNSILRAVTLGGSYTERRKINRQFNNSDSNCTYCGYQVPIASGLLQPYEWGDLLGGGQNIPPSLFQVDPEAFLAYLNDPATLNIPSNGRTPAQQAAFAAQVQALPGGPFGVREQLRGTVNVQERLTAGYISMQFGGERWTGNAGVRVIRTQVLSSGFDTPVTGIANTPGDDTLQYSYGPATAIAVRSSYVNALPSANLKYNLTEKLIARGAFSQTITRPTLTDLGVNNDYGGRIAVPLSSGGNPSLLPFRSTNYDLSLEWYLSRVSYISVGGFYKDLSDFLELQTLPVERFGRTYQDTRTRNGQSGKIKGVEVGGQYSFDALGGFIGGFGVTGNYTYVASSAERDQTLADFQCGYNGLSPHSANGSVFYEKYGLSARVSYNWRSDYLRNCRDSQSRPRNRSSYGQLDFNVSYDFTPNFQVYVQGVNVTNQFIDEWSVVKDRYLLQQETGARYNFGVRAKF</sequence>
<keyword evidence="3 8" id="KW-1134">Transmembrane beta strand</keyword>
<evidence type="ECO:0000256" key="10">
    <source>
        <dbReference type="SAM" id="MobiDB-lite"/>
    </source>
</evidence>
<dbReference type="InterPro" id="IPR010104">
    <property type="entry name" value="TonB_rcpt_bac"/>
</dbReference>
<evidence type="ECO:0000256" key="7">
    <source>
        <dbReference type="ARBA" id="ARBA00023237"/>
    </source>
</evidence>
<evidence type="ECO:0000256" key="8">
    <source>
        <dbReference type="PROSITE-ProRule" id="PRU01360"/>
    </source>
</evidence>
<dbReference type="InterPro" id="IPR012910">
    <property type="entry name" value="Plug_dom"/>
</dbReference>
<evidence type="ECO:0000256" key="4">
    <source>
        <dbReference type="ARBA" id="ARBA00022692"/>
    </source>
</evidence>
<dbReference type="PANTHER" id="PTHR40980:SF3">
    <property type="entry name" value="TONB-DEPENDENT RECEPTOR-LIKE BETA-BARREL DOMAIN-CONTAINING PROTEIN"/>
    <property type="match status" value="1"/>
</dbReference>
<dbReference type="InterPro" id="IPR037066">
    <property type="entry name" value="Plug_dom_sf"/>
</dbReference>
<dbReference type="SUPFAM" id="SSF56935">
    <property type="entry name" value="Porins"/>
    <property type="match status" value="1"/>
</dbReference>
<gene>
    <name evidence="14" type="ORF">F4693_002658</name>
</gene>
<dbReference type="PROSITE" id="PS52016">
    <property type="entry name" value="TONB_DEPENDENT_REC_3"/>
    <property type="match status" value="1"/>
</dbReference>
<evidence type="ECO:0000259" key="13">
    <source>
        <dbReference type="Pfam" id="PF07715"/>
    </source>
</evidence>
<dbReference type="Proteomes" id="UP000522313">
    <property type="component" value="Unassembled WGS sequence"/>
</dbReference>
<dbReference type="InterPro" id="IPR039426">
    <property type="entry name" value="TonB-dep_rcpt-like"/>
</dbReference>
<evidence type="ECO:0000256" key="2">
    <source>
        <dbReference type="ARBA" id="ARBA00022448"/>
    </source>
</evidence>
<dbReference type="NCBIfam" id="TIGR01782">
    <property type="entry name" value="TonB-Xanth-Caul"/>
    <property type="match status" value="1"/>
</dbReference>
<name>A0A7X0JDJ2_9SPHN</name>
<keyword evidence="2 8" id="KW-0813">Transport</keyword>
<keyword evidence="4 8" id="KW-0812">Transmembrane</keyword>
<evidence type="ECO:0000256" key="6">
    <source>
        <dbReference type="ARBA" id="ARBA00023136"/>
    </source>
</evidence>
<keyword evidence="5 9" id="KW-0798">TonB box</keyword>
<feature type="region of interest" description="Disordered" evidence="10">
    <location>
        <begin position="27"/>
        <end position="65"/>
    </location>
</feature>
<dbReference type="AlphaFoldDB" id="A0A7X0JDJ2"/>
<dbReference type="Pfam" id="PF00593">
    <property type="entry name" value="TonB_dep_Rec_b-barrel"/>
    <property type="match status" value="1"/>
</dbReference>
<keyword evidence="14" id="KW-0675">Receptor</keyword>
<dbReference type="GO" id="GO:0009279">
    <property type="term" value="C:cell outer membrane"/>
    <property type="evidence" value="ECO:0007669"/>
    <property type="project" value="UniProtKB-SubCell"/>
</dbReference>
<dbReference type="EMBL" id="JACHBT010000014">
    <property type="protein sequence ID" value="MBB6505663.1"/>
    <property type="molecule type" value="Genomic_DNA"/>
</dbReference>
<evidence type="ECO:0000313" key="15">
    <source>
        <dbReference type="Proteomes" id="UP000522313"/>
    </source>
</evidence>
<dbReference type="Gene3D" id="2.170.130.10">
    <property type="entry name" value="TonB-dependent receptor, plug domain"/>
    <property type="match status" value="1"/>
</dbReference>
<evidence type="ECO:0000313" key="14">
    <source>
        <dbReference type="EMBL" id="MBB6505663.1"/>
    </source>
</evidence>
<evidence type="ECO:0000259" key="12">
    <source>
        <dbReference type="Pfam" id="PF00593"/>
    </source>
</evidence>
<dbReference type="PANTHER" id="PTHR40980">
    <property type="entry name" value="PLUG DOMAIN-CONTAINING PROTEIN"/>
    <property type="match status" value="1"/>
</dbReference>
<feature type="chain" id="PRO_5031172526" evidence="11">
    <location>
        <begin position="25"/>
        <end position="971"/>
    </location>
</feature>
<feature type="domain" description="TonB-dependent receptor-like beta-barrel" evidence="12">
    <location>
        <begin position="454"/>
        <end position="937"/>
    </location>
</feature>
<organism evidence="14 15">
    <name type="scientific">Sphingomonas endophytica</name>
    <dbReference type="NCBI Taxonomy" id="869719"/>
    <lineage>
        <taxon>Bacteria</taxon>
        <taxon>Pseudomonadati</taxon>
        <taxon>Pseudomonadota</taxon>
        <taxon>Alphaproteobacteria</taxon>
        <taxon>Sphingomonadales</taxon>
        <taxon>Sphingomonadaceae</taxon>
        <taxon>Sphingomonas</taxon>
    </lineage>
</organism>
<comment type="caution">
    <text evidence="14">The sequence shown here is derived from an EMBL/GenBank/DDBJ whole genome shotgun (WGS) entry which is preliminary data.</text>
</comment>
<evidence type="ECO:0000256" key="3">
    <source>
        <dbReference type="ARBA" id="ARBA00022452"/>
    </source>
</evidence>
<dbReference type="Gene3D" id="2.40.170.20">
    <property type="entry name" value="TonB-dependent receptor, beta-barrel domain"/>
    <property type="match status" value="1"/>
</dbReference>
<keyword evidence="11" id="KW-0732">Signal</keyword>
<evidence type="ECO:0000256" key="1">
    <source>
        <dbReference type="ARBA" id="ARBA00004571"/>
    </source>
</evidence>
<feature type="signal peptide" evidence="11">
    <location>
        <begin position="1"/>
        <end position="24"/>
    </location>
</feature>
<dbReference type="InterPro" id="IPR000531">
    <property type="entry name" value="Beta-barrel_TonB"/>
</dbReference>
<reference evidence="14 15" key="1">
    <citation type="submission" date="2020-08" db="EMBL/GenBank/DDBJ databases">
        <title>The Agave Microbiome: Exploring the role of microbial communities in plant adaptations to desert environments.</title>
        <authorList>
            <person name="Partida-Martinez L.P."/>
        </authorList>
    </citation>
    <scope>NUCLEOTIDE SEQUENCE [LARGE SCALE GENOMIC DNA]</scope>
    <source>
        <strain evidence="14 15">AS3.13</strain>
    </source>
</reference>
<comment type="subcellular location">
    <subcellularLocation>
        <location evidence="1 8">Cell outer membrane</location>
        <topology evidence="1 8">Multi-pass membrane protein</topology>
    </subcellularLocation>
</comment>
<dbReference type="Pfam" id="PF07715">
    <property type="entry name" value="Plug"/>
    <property type="match status" value="1"/>
</dbReference>
<proteinExistence type="inferred from homology"/>
<feature type="domain" description="TonB-dependent receptor plug" evidence="13">
    <location>
        <begin position="89"/>
        <end position="183"/>
    </location>
</feature>
<dbReference type="RefSeq" id="WP_184506569.1">
    <property type="nucleotide sequence ID" value="NZ_JACHBT010000014.1"/>
</dbReference>
<reference evidence="14 15" key="2">
    <citation type="submission" date="2020-08" db="EMBL/GenBank/DDBJ databases">
        <authorList>
            <person name="Partida-Martinez L."/>
            <person name="Huntemann M."/>
            <person name="Clum A."/>
            <person name="Wang J."/>
            <person name="Palaniappan K."/>
            <person name="Ritter S."/>
            <person name="Chen I.-M."/>
            <person name="Stamatis D."/>
            <person name="Reddy T."/>
            <person name="O'Malley R."/>
            <person name="Daum C."/>
            <person name="Shapiro N."/>
            <person name="Ivanova N."/>
            <person name="Kyrpides N."/>
            <person name="Woyke T."/>
        </authorList>
    </citation>
    <scope>NUCLEOTIDE SEQUENCE [LARGE SCALE GENOMIC DNA]</scope>
    <source>
        <strain evidence="14 15">AS3.13</strain>
    </source>
</reference>
<dbReference type="CDD" id="cd01347">
    <property type="entry name" value="ligand_gated_channel"/>
    <property type="match status" value="1"/>
</dbReference>
<keyword evidence="6 8" id="KW-0472">Membrane</keyword>
<evidence type="ECO:0000256" key="9">
    <source>
        <dbReference type="RuleBase" id="RU003357"/>
    </source>
</evidence>
<protein>
    <submittedName>
        <fullName evidence="14">TonB-dependent receptor</fullName>
    </submittedName>
</protein>
<evidence type="ECO:0000256" key="5">
    <source>
        <dbReference type="ARBA" id="ARBA00023077"/>
    </source>
</evidence>
<feature type="compositionally biased region" description="Low complexity" evidence="10">
    <location>
        <begin position="28"/>
        <end position="64"/>
    </location>
</feature>
<comment type="similarity">
    <text evidence="8 9">Belongs to the TonB-dependent receptor family.</text>
</comment>